<keyword evidence="1" id="KW-0472">Membrane</keyword>
<evidence type="ECO:0000313" key="2">
    <source>
        <dbReference type="EMBL" id="MXO50578.1"/>
    </source>
</evidence>
<keyword evidence="1" id="KW-1133">Transmembrane helix</keyword>
<keyword evidence="1" id="KW-0812">Transmembrane</keyword>
<feature type="transmembrane region" description="Helical" evidence="1">
    <location>
        <begin position="73"/>
        <end position="93"/>
    </location>
</feature>
<name>A0A844Y094_9SPHN</name>
<feature type="transmembrane region" description="Helical" evidence="1">
    <location>
        <begin position="44"/>
        <end position="61"/>
    </location>
</feature>
<dbReference type="OrthoDB" id="7429125at2"/>
<dbReference type="Proteomes" id="UP000444185">
    <property type="component" value="Unassembled WGS sequence"/>
</dbReference>
<keyword evidence="3" id="KW-1185">Reference proteome</keyword>
<gene>
    <name evidence="2" type="ORF">GRI42_04575</name>
</gene>
<protein>
    <submittedName>
        <fullName evidence="2">Uncharacterized protein</fullName>
    </submittedName>
</protein>
<organism evidence="2 3">
    <name type="scientific">Qipengyuania gaetbuli</name>
    <dbReference type="NCBI Taxonomy" id="266952"/>
    <lineage>
        <taxon>Bacteria</taxon>
        <taxon>Pseudomonadati</taxon>
        <taxon>Pseudomonadota</taxon>
        <taxon>Alphaproteobacteria</taxon>
        <taxon>Sphingomonadales</taxon>
        <taxon>Erythrobacteraceae</taxon>
        <taxon>Qipengyuania</taxon>
    </lineage>
</organism>
<comment type="caution">
    <text evidence="2">The sequence shown here is derived from an EMBL/GenBank/DDBJ whole genome shotgun (WGS) entry which is preliminary data.</text>
</comment>
<dbReference type="EMBL" id="WTYF01000004">
    <property type="protein sequence ID" value="MXO50578.1"/>
    <property type="molecule type" value="Genomic_DNA"/>
</dbReference>
<proteinExistence type="predicted"/>
<reference evidence="2 3" key="1">
    <citation type="submission" date="2019-12" db="EMBL/GenBank/DDBJ databases">
        <title>Genomic-based taxomic classification of the family Erythrobacteraceae.</title>
        <authorList>
            <person name="Xu L."/>
        </authorList>
    </citation>
    <scope>NUCLEOTIDE SEQUENCE [LARGE SCALE GENOMIC DNA]</scope>
    <source>
        <strain evidence="2 3">DSM 16225</strain>
    </source>
</reference>
<dbReference type="RefSeq" id="WP_160607162.1">
    <property type="nucleotide sequence ID" value="NZ_WTYF01000004.1"/>
</dbReference>
<evidence type="ECO:0000313" key="3">
    <source>
        <dbReference type="Proteomes" id="UP000444185"/>
    </source>
</evidence>
<evidence type="ECO:0000256" key="1">
    <source>
        <dbReference type="SAM" id="Phobius"/>
    </source>
</evidence>
<dbReference type="AlphaFoldDB" id="A0A844Y094"/>
<accession>A0A844Y094</accession>
<sequence>MTAKPLTKREKAVRRHNIATLLALTAFIALVVRSTELVTLPETVNFVAIMTLFVAIITMFVTRNADEYVAAIWRAGTSTAFIITAAVLIFLPFTEGFIDGLMGIENGQDIDASDASEMVIIASFFIANAWARLRGTA</sequence>